<comment type="caution">
    <text evidence="6">The sequence shown here is derived from an EMBL/GenBank/DDBJ whole genome shotgun (WGS) entry which is preliminary data.</text>
</comment>
<organism evidence="6 7">
    <name type="scientific">Flavobacterium hydrophilum</name>
    <dbReference type="NCBI Taxonomy" id="2211445"/>
    <lineage>
        <taxon>Bacteria</taxon>
        <taxon>Pseudomonadati</taxon>
        <taxon>Bacteroidota</taxon>
        <taxon>Flavobacteriia</taxon>
        <taxon>Flavobacteriales</taxon>
        <taxon>Flavobacteriaceae</taxon>
        <taxon>Flavobacterium</taxon>
    </lineage>
</organism>
<dbReference type="EMBL" id="QJHL01000021">
    <property type="protein sequence ID" value="PXY42897.1"/>
    <property type="molecule type" value="Genomic_DNA"/>
</dbReference>
<keyword evidence="1" id="KW-0732">Signal</keyword>
<evidence type="ECO:0000256" key="4">
    <source>
        <dbReference type="ARBA" id="ARBA00023065"/>
    </source>
</evidence>
<dbReference type="AlphaFoldDB" id="A0A2V4BW43"/>
<evidence type="ECO:0000256" key="1">
    <source>
        <dbReference type="ARBA" id="ARBA00022729"/>
    </source>
</evidence>
<dbReference type="RefSeq" id="WP_196783722.1">
    <property type="nucleotide sequence ID" value="NZ_QJHL01000021.1"/>
</dbReference>
<dbReference type="InterPro" id="IPR038081">
    <property type="entry name" value="CalX-like_sf"/>
</dbReference>
<dbReference type="GO" id="GO:0030001">
    <property type="term" value="P:metal ion transport"/>
    <property type="evidence" value="ECO:0007669"/>
    <property type="project" value="TreeGrafter"/>
</dbReference>
<reference evidence="6 7" key="1">
    <citation type="submission" date="2018-05" db="EMBL/GenBank/DDBJ databases">
        <title>Flavobacterium sp. strain IMCC34758, incomplete genome.</title>
        <authorList>
            <person name="Joung Y."/>
        </authorList>
    </citation>
    <scope>NUCLEOTIDE SEQUENCE [LARGE SCALE GENOMIC DNA]</scope>
    <source>
        <strain evidence="6 7">IMCC34758</strain>
    </source>
</reference>
<keyword evidence="4" id="KW-0813">Transport</keyword>
<dbReference type="Proteomes" id="UP000247681">
    <property type="component" value="Unassembled WGS sequence"/>
</dbReference>
<proteinExistence type="predicted"/>
<dbReference type="SMART" id="SM00237">
    <property type="entry name" value="Calx_beta"/>
    <property type="match status" value="1"/>
</dbReference>
<sequence length="215" mass="21160">ATLSTATTTDTVVSLGFAGTASAGDYAASNTTITIPAGQLTGTITIDPTDDALYEGNETAIVDITNVTGATAGSTTQATVTITDDETTPTVTLSGTTTIVENAAGTATITATLSTATTTDTVVSLGFAGTASAGDYAASNTTITIPAGQLTGTITIDPTDDALYEGNETVIVDITGVTGGNGATENGVQQATVTITDDETTPTVTLSGTTTIVEN</sequence>
<keyword evidence="3" id="KW-0106">Calcium</keyword>
<evidence type="ECO:0000259" key="5">
    <source>
        <dbReference type="SMART" id="SM00237"/>
    </source>
</evidence>
<evidence type="ECO:0000313" key="7">
    <source>
        <dbReference type="Proteomes" id="UP000247681"/>
    </source>
</evidence>
<dbReference type="GO" id="GO:0007154">
    <property type="term" value="P:cell communication"/>
    <property type="evidence" value="ECO:0007669"/>
    <property type="project" value="InterPro"/>
</dbReference>
<dbReference type="Pfam" id="PF03160">
    <property type="entry name" value="Calx-beta"/>
    <property type="match status" value="1"/>
</dbReference>
<dbReference type="Gene3D" id="2.60.40.2030">
    <property type="match status" value="2"/>
</dbReference>
<feature type="non-terminal residue" evidence="6">
    <location>
        <position position="215"/>
    </location>
</feature>
<feature type="non-terminal residue" evidence="6">
    <location>
        <position position="1"/>
    </location>
</feature>
<keyword evidence="2" id="KW-0677">Repeat</keyword>
<dbReference type="PANTHER" id="PTHR11878">
    <property type="entry name" value="SODIUM/CALCIUM EXCHANGER"/>
    <property type="match status" value="1"/>
</dbReference>
<dbReference type="InterPro" id="IPR003644">
    <property type="entry name" value="Calx_beta"/>
</dbReference>
<name>A0A2V4BW43_9FLAO</name>
<keyword evidence="4" id="KW-0406">Ion transport</keyword>
<protein>
    <recommendedName>
        <fullName evidence="5">Calx-beta domain-containing protein</fullName>
    </recommendedName>
</protein>
<evidence type="ECO:0000256" key="2">
    <source>
        <dbReference type="ARBA" id="ARBA00022737"/>
    </source>
</evidence>
<evidence type="ECO:0000313" key="6">
    <source>
        <dbReference type="EMBL" id="PXY42897.1"/>
    </source>
</evidence>
<evidence type="ECO:0000256" key="3">
    <source>
        <dbReference type="ARBA" id="ARBA00022837"/>
    </source>
</evidence>
<feature type="domain" description="Calx-beta" evidence="5">
    <location>
        <begin position="78"/>
        <end position="175"/>
    </location>
</feature>
<dbReference type="PANTHER" id="PTHR11878:SF65">
    <property type="entry name" value="NA_CA-EXCHANGE PROTEIN, ISOFORM G"/>
    <property type="match status" value="1"/>
</dbReference>
<dbReference type="InterPro" id="IPR051171">
    <property type="entry name" value="CaCA"/>
</dbReference>
<dbReference type="SUPFAM" id="SSF141072">
    <property type="entry name" value="CalX-like"/>
    <property type="match status" value="2"/>
</dbReference>
<gene>
    <name evidence="6" type="ORF">DMB68_23155</name>
</gene>
<accession>A0A2V4BW43</accession>
<dbReference type="GO" id="GO:0016020">
    <property type="term" value="C:membrane"/>
    <property type="evidence" value="ECO:0007669"/>
    <property type="project" value="InterPro"/>
</dbReference>
<keyword evidence="7" id="KW-1185">Reference proteome</keyword>